<dbReference type="InterPro" id="IPR038222">
    <property type="entry name" value="DHHA2_dom_sf"/>
</dbReference>
<dbReference type="Gene3D" id="3.90.1640.10">
    <property type="entry name" value="inorganic pyrophosphatase (n-terminal core)"/>
    <property type="match status" value="1"/>
</dbReference>
<dbReference type="Pfam" id="PF02833">
    <property type="entry name" value="DHHA2"/>
    <property type="match status" value="1"/>
</dbReference>
<dbReference type="Gene3D" id="3.10.310.20">
    <property type="entry name" value="DHHA2 domain"/>
    <property type="match status" value="1"/>
</dbReference>
<organism evidence="3 4">
    <name type="scientific">Dimargaris cristalligena</name>
    <dbReference type="NCBI Taxonomy" id="215637"/>
    <lineage>
        <taxon>Eukaryota</taxon>
        <taxon>Fungi</taxon>
        <taxon>Fungi incertae sedis</taxon>
        <taxon>Zoopagomycota</taxon>
        <taxon>Kickxellomycotina</taxon>
        <taxon>Dimargaritomycetes</taxon>
        <taxon>Dimargaritales</taxon>
        <taxon>Dimargaritaceae</taxon>
        <taxon>Dimargaris</taxon>
    </lineage>
</organism>
<protein>
    <recommendedName>
        <fullName evidence="2">DHHA2 domain-containing protein</fullName>
    </recommendedName>
</protein>
<sequence length="526" mass="59234">MSSQSYSQIRRGSDYPPSASLSGEPHLELSRFITSFTPDLELLVKQILDPKQPRLVITMGTEAADLDSMVTAITYSYWRHLNDLTKGTQAPAVYIPLINIPAADFKIRPECVRVLEQTGRLDPKLLVFEDSPVLASLFGRLRDNKSGPLVIPADRLEIILVDHNKPNDYQPFLAPYVRAILDHHEDKQKFPEANPRWVTTVGSATTLTTLEGYQLLGGTGHTTAQASATNPTALDGFLPDLVRHQPNLFHMLLAPILVDTGNLDPNNGQLAPMDQEAIDVLWRARPRLETMLPSQPPRNSDEVYDLAAEGKPFPIALPTECQSNSIGETDEACRTAYLSAWFHDIDTARKNVIHLTGAELLRKDYKSWTMGPYNVGISAVIMSFKQWIGRDSTPVFEQSIHQTYLDRKVDLFAVMTMYSDEHDPTQLRRELLVYAPELRLSDATINDPKHQHFRKLLEDLNAAPELNLEPYRPTNNRKCFASLIDADSPYSQTLDTKGYVVYNQRNIKSSRKKMQPLMTKSLSQAN</sequence>
<dbReference type="SMART" id="SM01131">
    <property type="entry name" value="DHHA2"/>
    <property type="match status" value="1"/>
</dbReference>
<feature type="region of interest" description="Disordered" evidence="1">
    <location>
        <begin position="1"/>
        <end position="22"/>
    </location>
</feature>
<dbReference type="SUPFAM" id="SSF64182">
    <property type="entry name" value="DHH phosphoesterases"/>
    <property type="match status" value="1"/>
</dbReference>
<proteinExistence type="predicted"/>
<dbReference type="AlphaFoldDB" id="A0A4P9ZPZ0"/>
<dbReference type="InterPro" id="IPR038763">
    <property type="entry name" value="DHH_sf"/>
</dbReference>
<evidence type="ECO:0000313" key="4">
    <source>
        <dbReference type="Proteomes" id="UP000268162"/>
    </source>
</evidence>
<dbReference type="EMBL" id="ML003110">
    <property type="protein sequence ID" value="RKP34682.1"/>
    <property type="molecule type" value="Genomic_DNA"/>
</dbReference>
<name>A0A4P9ZPZ0_9FUNG</name>
<evidence type="ECO:0000256" key="1">
    <source>
        <dbReference type="SAM" id="MobiDB-lite"/>
    </source>
</evidence>
<dbReference type="GO" id="GO:0005737">
    <property type="term" value="C:cytoplasm"/>
    <property type="evidence" value="ECO:0007669"/>
    <property type="project" value="InterPro"/>
</dbReference>
<dbReference type="InterPro" id="IPR004097">
    <property type="entry name" value="DHHA2"/>
</dbReference>
<gene>
    <name evidence="3" type="ORF">BJ085DRAFT_37157</name>
</gene>
<reference evidence="4" key="1">
    <citation type="journal article" date="2018" name="Nat. Microbiol.">
        <title>Leveraging single-cell genomics to expand the fungal tree of life.</title>
        <authorList>
            <person name="Ahrendt S.R."/>
            <person name="Quandt C.A."/>
            <person name="Ciobanu D."/>
            <person name="Clum A."/>
            <person name="Salamov A."/>
            <person name="Andreopoulos B."/>
            <person name="Cheng J.F."/>
            <person name="Woyke T."/>
            <person name="Pelin A."/>
            <person name="Henrissat B."/>
            <person name="Reynolds N.K."/>
            <person name="Benny G.L."/>
            <person name="Smith M.E."/>
            <person name="James T.Y."/>
            <person name="Grigoriev I.V."/>
        </authorList>
    </citation>
    <scope>NUCLEOTIDE SEQUENCE [LARGE SCALE GENOMIC DNA]</scope>
    <source>
        <strain evidence="4">RSA 468</strain>
    </source>
</reference>
<dbReference type="Proteomes" id="UP000268162">
    <property type="component" value="Unassembled WGS sequence"/>
</dbReference>
<feature type="domain" description="DHHA2" evidence="2">
    <location>
        <begin position="342"/>
        <end position="522"/>
    </location>
</feature>
<dbReference type="PANTHER" id="PTHR12112">
    <property type="entry name" value="BNIP - RELATED"/>
    <property type="match status" value="1"/>
</dbReference>
<dbReference type="PANTHER" id="PTHR12112:SF39">
    <property type="entry name" value="EG:152A3.5 PROTEIN (FBGN0003116_PN PROTEIN)"/>
    <property type="match status" value="1"/>
</dbReference>
<feature type="compositionally biased region" description="Polar residues" evidence="1">
    <location>
        <begin position="1"/>
        <end position="10"/>
    </location>
</feature>
<dbReference type="GO" id="GO:0004309">
    <property type="term" value="F:exopolyphosphatase activity"/>
    <property type="evidence" value="ECO:0007669"/>
    <property type="project" value="TreeGrafter"/>
</dbReference>
<evidence type="ECO:0000313" key="3">
    <source>
        <dbReference type="EMBL" id="RKP34682.1"/>
    </source>
</evidence>
<dbReference type="STRING" id="215637.A0A4P9ZPZ0"/>
<accession>A0A4P9ZPZ0</accession>
<keyword evidence="4" id="KW-1185">Reference proteome</keyword>
<evidence type="ECO:0000259" key="2">
    <source>
        <dbReference type="SMART" id="SM01131"/>
    </source>
</evidence>